<keyword evidence="4" id="KW-1185">Reference proteome</keyword>
<dbReference type="SUPFAM" id="SSF48498">
    <property type="entry name" value="Tetracyclin repressor-like, C-terminal domain"/>
    <property type="match status" value="1"/>
</dbReference>
<accession>A0A255GA83</accession>
<dbReference type="PROSITE" id="PS50977">
    <property type="entry name" value="HTH_TETR_2"/>
    <property type="match status" value="1"/>
</dbReference>
<accession>A0A4V3CEX7</accession>
<evidence type="ECO:0000256" key="2">
    <source>
        <dbReference type="PROSITE-ProRule" id="PRU00335"/>
    </source>
</evidence>
<dbReference type="GO" id="GO:0000976">
    <property type="term" value="F:transcription cis-regulatory region binding"/>
    <property type="evidence" value="ECO:0007669"/>
    <property type="project" value="TreeGrafter"/>
</dbReference>
<dbReference type="Pfam" id="PF17937">
    <property type="entry name" value="TetR_C_28"/>
    <property type="match status" value="1"/>
</dbReference>
<sequence>MARPSARPKLIDAALTVVAERGVTALTLDAVAEQAGVTKRGLIYHFPSKHALLVGIHTELAARMERRLLDATGREPETASLVDRTRGYVRAAVDAPTTVELRLIMEAANEPDWLAPWERVYRRWFPEEEQSVDELDAVALRCLVARMAADGSWGYESMLSTPMTPQARERLTESILDTLGDA</sequence>
<reference evidence="3 4" key="1">
    <citation type="submission" date="2017-07" db="EMBL/GenBank/DDBJ databases">
        <title>Draft whole genome sequences of clinical Proprionibacteriaceae strains.</title>
        <authorList>
            <person name="Bernier A.-M."/>
            <person name="Bernard K."/>
            <person name="Domingo M.-C."/>
        </authorList>
    </citation>
    <scope>NUCLEOTIDE SEQUENCE [LARGE SCALE GENOMIC DNA]</scope>
    <source>
        <strain evidence="3 4">NML 030167</strain>
    </source>
</reference>
<name>A0A255GA83_9ACTN</name>
<evidence type="ECO:0000313" key="4">
    <source>
        <dbReference type="Proteomes" id="UP000215896"/>
    </source>
</evidence>
<dbReference type="Pfam" id="PF00440">
    <property type="entry name" value="TetR_N"/>
    <property type="match status" value="1"/>
</dbReference>
<evidence type="ECO:0000256" key="1">
    <source>
        <dbReference type="ARBA" id="ARBA00023125"/>
    </source>
</evidence>
<organism evidence="3 4">
    <name type="scientific">Enemella evansiae</name>
    <dbReference type="NCBI Taxonomy" id="2016499"/>
    <lineage>
        <taxon>Bacteria</taxon>
        <taxon>Bacillati</taxon>
        <taxon>Actinomycetota</taxon>
        <taxon>Actinomycetes</taxon>
        <taxon>Propionibacteriales</taxon>
        <taxon>Propionibacteriaceae</taxon>
        <taxon>Enemella</taxon>
    </lineage>
</organism>
<dbReference type="Gene3D" id="1.10.357.10">
    <property type="entry name" value="Tetracycline Repressor, domain 2"/>
    <property type="match status" value="1"/>
</dbReference>
<feature type="DNA-binding region" description="H-T-H motif" evidence="2">
    <location>
        <begin position="27"/>
        <end position="46"/>
    </location>
</feature>
<dbReference type="InterPro" id="IPR001647">
    <property type="entry name" value="HTH_TetR"/>
</dbReference>
<proteinExistence type="predicted"/>
<evidence type="ECO:0000313" key="3">
    <source>
        <dbReference type="EMBL" id="OYO12809.1"/>
    </source>
</evidence>
<dbReference type="PANTHER" id="PTHR30055:SF148">
    <property type="entry name" value="TETR-FAMILY TRANSCRIPTIONAL REGULATOR"/>
    <property type="match status" value="1"/>
</dbReference>
<dbReference type="SUPFAM" id="SSF46689">
    <property type="entry name" value="Homeodomain-like"/>
    <property type="match status" value="1"/>
</dbReference>
<dbReference type="PRINTS" id="PR00455">
    <property type="entry name" value="HTHTETR"/>
</dbReference>
<dbReference type="AlphaFoldDB" id="A0A255GA83"/>
<dbReference type="PANTHER" id="PTHR30055">
    <property type="entry name" value="HTH-TYPE TRANSCRIPTIONAL REGULATOR RUTR"/>
    <property type="match status" value="1"/>
</dbReference>
<dbReference type="InterPro" id="IPR050109">
    <property type="entry name" value="HTH-type_TetR-like_transc_reg"/>
</dbReference>
<keyword evidence="1 2" id="KW-0238">DNA-binding</keyword>
<protein>
    <submittedName>
        <fullName evidence="3">TetR family transcriptional regulator</fullName>
    </submittedName>
</protein>
<dbReference type="EMBL" id="NMVO01000014">
    <property type="protein sequence ID" value="OYO12809.1"/>
    <property type="molecule type" value="Genomic_DNA"/>
</dbReference>
<dbReference type="InterPro" id="IPR009057">
    <property type="entry name" value="Homeodomain-like_sf"/>
</dbReference>
<comment type="caution">
    <text evidence="3">The sequence shown here is derived from an EMBL/GenBank/DDBJ whole genome shotgun (WGS) entry which is preliminary data.</text>
</comment>
<dbReference type="Proteomes" id="UP000215896">
    <property type="component" value="Unassembled WGS sequence"/>
</dbReference>
<dbReference type="OrthoDB" id="9816296at2"/>
<gene>
    <name evidence="3" type="ORF">CGZ94_12990</name>
</gene>
<dbReference type="InterPro" id="IPR036271">
    <property type="entry name" value="Tet_transcr_reg_TetR-rel_C_sf"/>
</dbReference>
<dbReference type="GO" id="GO:0003700">
    <property type="term" value="F:DNA-binding transcription factor activity"/>
    <property type="evidence" value="ECO:0007669"/>
    <property type="project" value="TreeGrafter"/>
</dbReference>
<dbReference type="RefSeq" id="WP_094405891.1">
    <property type="nucleotide sequence ID" value="NZ_NMVO01000014.1"/>
</dbReference>
<dbReference type="InterPro" id="IPR041479">
    <property type="entry name" value="TetR_CgmR_C"/>
</dbReference>